<dbReference type="KEGG" id="mmor:MMOR_52520"/>
<name>A0AAD1HG37_9MYCO</name>
<evidence type="ECO:0000313" key="1">
    <source>
        <dbReference type="EMBL" id="BBX04316.1"/>
    </source>
</evidence>
<organism evidence="1 2">
    <name type="scientific">Mycolicibacterium moriokaense</name>
    <dbReference type="NCBI Taxonomy" id="39691"/>
    <lineage>
        <taxon>Bacteria</taxon>
        <taxon>Bacillati</taxon>
        <taxon>Actinomycetota</taxon>
        <taxon>Actinomycetes</taxon>
        <taxon>Mycobacteriales</taxon>
        <taxon>Mycobacteriaceae</taxon>
        <taxon>Mycolicibacterium</taxon>
    </lineage>
</organism>
<proteinExistence type="predicted"/>
<evidence type="ECO:0000313" key="2">
    <source>
        <dbReference type="Proteomes" id="UP000466681"/>
    </source>
</evidence>
<dbReference type="EMBL" id="AP022560">
    <property type="protein sequence ID" value="BBX04316.1"/>
    <property type="molecule type" value="Genomic_DNA"/>
</dbReference>
<keyword evidence="2" id="KW-1185">Reference proteome</keyword>
<dbReference type="RefSeq" id="WP_163658212.1">
    <property type="nucleotide sequence ID" value="NZ_AP022560.1"/>
</dbReference>
<reference evidence="1 2" key="1">
    <citation type="journal article" date="2019" name="Emerg. Microbes Infect.">
        <title>Comprehensive subspecies identification of 175 nontuberculous mycobacteria species based on 7547 genomic profiles.</title>
        <authorList>
            <person name="Matsumoto Y."/>
            <person name="Kinjo T."/>
            <person name="Motooka D."/>
            <person name="Nabeya D."/>
            <person name="Jung N."/>
            <person name="Uechi K."/>
            <person name="Horii T."/>
            <person name="Iida T."/>
            <person name="Fujita J."/>
            <person name="Nakamura S."/>
        </authorList>
    </citation>
    <scope>NUCLEOTIDE SEQUENCE [LARGE SCALE GENOMIC DNA]</scope>
    <source>
        <strain evidence="1 2">JCM 6375</strain>
    </source>
</reference>
<gene>
    <name evidence="1" type="ORF">MMOR_52520</name>
</gene>
<sequence>MNELEKKLAEYLAHDPDDGPVFPERTWKVPESAQVILGPDRGTSLLDGATITHWSED</sequence>
<accession>A0AAD1HG37</accession>
<dbReference type="AlphaFoldDB" id="A0AAD1HG37"/>
<dbReference type="Proteomes" id="UP000466681">
    <property type="component" value="Chromosome"/>
</dbReference>
<protein>
    <submittedName>
        <fullName evidence="1">Uncharacterized protein</fullName>
    </submittedName>
</protein>